<dbReference type="GO" id="GO:0005763">
    <property type="term" value="C:mitochondrial small ribosomal subunit"/>
    <property type="evidence" value="ECO:0007669"/>
    <property type="project" value="TreeGrafter"/>
</dbReference>
<evidence type="ECO:0000259" key="5">
    <source>
        <dbReference type="Pfam" id="PF09820"/>
    </source>
</evidence>
<reference evidence="6" key="1">
    <citation type="submission" date="2021-06" db="EMBL/GenBank/DDBJ databases">
        <authorList>
            <person name="Kallberg Y."/>
            <person name="Tangrot J."/>
            <person name="Rosling A."/>
        </authorList>
    </citation>
    <scope>NUCLEOTIDE SEQUENCE</scope>
    <source>
        <strain evidence="6">BR232B</strain>
    </source>
</reference>
<name>A0A9N9C2P1_9GLOM</name>
<dbReference type="PROSITE" id="PS00962">
    <property type="entry name" value="RIBOSOMAL_S2_1"/>
    <property type="match status" value="1"/>
</dbReference>
<dbReference type="InterPro" id="IPR001865">
    <property type="entry name" value="Ribosomal_uS2"/>
</dbReference>
<dbReference type="EMBL" id="CAJVPI010001010">
    <property type="protein sequence ID" value="CAG8588618.1"/>
    <property type="molecule type" value="Genomic_DNA"/>
</dbReference>
<dbReference type="InterPro" id="IPR005706">
    <property type="entry name" value="Ribosomal_uS2_bac/mit/plastid"/>
</dbReference>
<evidence type="ECO:0000313" key="7">
    <source>
        <dbReference type="Proteomes" id="UP000789739"/>
    </source>
</evidence>
<dbReference type="Gene3D" id="3.40.50.10490">
    <property type="entry name" value="Glucose-6-phosphate isomerase like protein, domain 1"/>
    <property type="match status" value="1"/>
</dbReference>
<keyword evidence="7" id="KW-1185">Reference proteome</keyword>
<dbReference type="NCBIfam" id="TIGR01011">
    <property type="entry name" value="rpsB_bact"/>
    <property type="match status" value="1"/>
</dbReference>
<dbReference type="AlphaFoldDB" id="A0A9N9C2P1"/>
<evidence type="ECO:0000313" key="6">
    <source>
        <dbReference type="EMBL" id="CAG8588618.1"/>
    </source>
</evidence>
<dbReference type="PANTHER" id="PTHR12534:SF0">
    <property type="entry name" value="SMALL RIBOSOMAL SUBUNIT PROTEIN US2M"/>
    <property type="match status" value="1"/>
</dbReference>
<sequence length="473" mass="53505">KLVVNQGFSLVDKTLLVKKPLDSDILVSLVVRLRCFGKTTNLAMLKNFFAVPIAPKKHQLELFKYSNIWHEKQLFKEHFASTDFHDWNHMKQKIVLVLADLYQVQEHNYLYEKLNFFERKQFDLICGKSATDLSCALKTLSGYLKNIISDDKLGDGMAVSARHFSSNSNDNEFREEIVRRYLNAMDPSIRPPEGYNKDNVSPYIDKIGTHKQIFYTPYKPLYSPESLYDITISKLLSAGLHLGHSTSLWNPVTFPFIFGTRAGISIINLEYTIVYLRRACRVVREVALRGGIILFVGTRAGFAQATIEAARRCNGYQVTKRWLPGTISNSRQILGKLTPAHPDGGGGPPEVFKPDLAIVLNPLENAIVLAEMKQANIPTIGITDTDFDPRKVTYPIPANDDSVRGVTLIAGVLSVAARDGLNHRRKLLKEQEERQAGKFGIIKVRVQAMEESKREEENMIDNFDETEETEEAK</sequence>
<dbReference type="CDD" id="cd01425">
    <property type="entry name" value="RPS2"/>
    <property type="match status" value="1"/>
</dbReference>
<evidence type="ECO:0000256" key="4">
    <source>
        <dbReference type="SAM" id="MobiDB-lite"/>
    </source>
</evidence>
<dbReference type="Pfam" id="PF09820">
    <property type="entry name" value="AAA-ATPase_like"/>
    <property type="match status" value="1"/>
</dbReference>
<feature type="non-terminal residue" evidence="6">
    <location>
        <position position="1"/>
    </location>
</feature>
<evidence type="ECO:0000256" key="3">
    <source>
        <dbReference type="ARBA" id="ARBA00023274"/>
    </source>
</evidence>
<feature type="region of interest" description="Disordered" evidence="4">
    <location>
        <begin position="451"/>
        <end position="473"/>
    </location>
</feature>
<dbReference type="HAMAP" id="MF_00291_B">
    <property type="entry name" value="Ribosomal_uS2_B"/>
    <property type="match status" value="1"/>
</dbReference>
<comment type="similarity">
    <text evidence="1">Belongs to the universal ribosomal protein uS2 family.</text>
</comment>
<dbReference type="PRINTS" id="PR00395">
    <property type="entry name" value="RIBOSOMALS2"/>
</dbReference>
<dbReference type="PANTHER" id="PTHR12534">
    <property type="entry name" value="30S RIBOSOMAL PROTEIN S2 PROKARYOTIC AND ORGANELLAR"/>
    <property type="match status" value="1"/>
</dbReference>
<keyword evidence="3" id="KW-0687">Ribonucleoprotein</keyword>
<gene>
    <name evidence="6" type="ORF">PBRASI_LOCUS7003</name>
</gene>
<protein>
    <submittedName>
        <fullName evidence="6">8064_t:CDS:1</fullName>
    </submittedName>
</protein>
<accession>A0A9N9C2P1</accession>
<feature type="compositionally biased region" description="Acidic residues" evidence="4">
    <location>
        <begin position="458"/>
        <end position="473"/>
    </location>
</feature>
<evidence type="ECO:0000256" key="1">
    <source>
        <dbReference type="ARBA" id="ARBA00006242"/>
    </source>
</evidence>
<comment type="caution">
    <text evidence="6">The sequence shown here is derived from an EMBL/GenBank/DDBJ whole genome shotgun (WGS) entry which is preliminary data.</text>
</comment>
<dbReference type="InterPro" id="IPR018631">
    <property type="entry name" value="AAA-ATPase-like_dom"/>
</dbReference>
<dbReference type="Pfam" id="PF00318">
    <property type="entry name" value="Ribosomal_S2"/>
    <property type="match status" value="2"/>
</dbReference>
<keyword evidence="2" id="KW-0689">Ribosomal protein</keyword>
<dbReference type="OrthoDB" id="2320368at2759"/>
<dbReference type="GO" id="GO:0006412">
    <property type="term" value="P:translation"/>
    <property type="evidence" value="ECO:0007669"/>
    <property type="project" value="InterPro"/>
</dbReference>
<organism evidence="6 7">
    <name type="scientific">Paraglomus brasilianum</name>
    <dbReference type="NCBI Taxonomy" id="144538"/>
    <lineage>
        <taxon>Eukaryota</taxon>
        <taxon>Fungi</taxon>
        <taxon>Fungi incertae sedis</taxon>
        <taxon>Mucoromycota</taxon>
        <taxon>Glomeromycotina</taxon>
        <taxon>Glomeromycetes</taxon>
        <taxon>Paraglomerales</taxon>
        <taxon>Paraglomeraceae</taxon>
        <taxon>Paraglomus</taxon>
    </lineage>
</organism>
<dbReference type="Proteomes" id="UP000789739">
    <property type="component" value="Unassembled WGS sequence"/>
</dbReference>
<proteinExistence type="inferred from homology"/>
<dbReference type="SUPFAM" id="SSF52313">
    <property type="entry name" value="Ribosomal protein S2"/>
    <property type="match status" value="1"/>
</dbReference>
<feature type="domain" description="AAA-ATPase-like" evidence="5">
    <location>
        <begin position="4"/>
        <end position="80"/>
    </location>
</feature>
<dbReference type="GO" id="GO:0003735">
    <property type="term" value="F:structural constituent of ribosome"/>
    <property type="evidence" value="ECO:0007669"/>
    <property type="project" value="InterPro"/>
</dbReference>
<evidence type="ECO:0000256" key="2">
    <source>
        <dbReference type="ARBA" id="ARBA00022980"/>
    </source>
</evidence>
<dbReference type="InterPro" id="IPR018130">
    <property type="entry name" value="Ribosomal_uS2_CS"/>
</dbReference>
<dbReference type="InterPro" id="IPR023591">
    <property type="entry name" value="Ribosomal_uS2_flav_dom_sf"/>
</dbReference>